<dbReference type="Proteomes" id="UP000317318">
    <property type="component" value="Chromosome"/>
</dbReference>
<evidence type="ECO:0000313" key="3">
    <source>
        <dbReference type="Proteomes" id="UP000317318"/>
    </source>
</evidence>
<dbReference type="RefSeq" id="WP_145364178.1">
    <property type="nucleotide sequence ID" value="NZ_CP036268.1"/>
</dbReference>
<organism evidence="2 3">
    <name type="scientific">Stratiformator vulcanicus</name>
    <dbReference type="NCBI Taxonomy" id="2527980"/>
    <lineage>
        <taxon>Bacteria</taxon>
        <taxon>Pseudomonadati</taxon>
        <taxon>Planctomycetota</taxon>
        <taxon>Planctomycetia</taxon>
        <taxon>Planctomycetales</taxon>
        <taxon>Planctomycetaceae</taxon>
        <taxon>Stratiformator</taxon>
    </lineage>
</organism>
<sequence length="363" mass="40059">MHYSCEAIPNRFFGLLPAAAMGFVLVVTSLSGPATAAEEKSHGEREEIVSAPSLDEVRLRVFSWLAEHSSAGAREKQAAEWATFEGDIEPHELTRRVIDTFASASPEVAEFVSKCSVLNPPQIALEIDELPNYDSEPFYSANIAAFYAGFLVDTRRFDEALWIIEDIEREHVVDPASLLFHQAVCQHQLVEREAAMQTLKTLLENTEQVPPSYTSIATLMKFDLEGSKPDSLGEVSGLMRDVERRLDLGRGGQRVQKKHDVIVSKLDQIIEKLEQQMGGGGGGGGGGAGQNNSNQSSGPAKDSTVKGAEGEGKVDTKESKSGEWGNLPERDREQAKQDTLKHLPASYWRLFEEFSVRRARKDR</sequence>
<dbReference type="KEGG" id="svp:Pan189_25200"/>
<accession>A0A517R2M1</accession>
<proteinExistence type="predicted"/>
<reference evidence="2 3" key="1">
    <citation type="submission" date="2019-02" db="EMBL/GenBank/DDBJ databases">
        <title>Deep-cultivation of Planctomycetes and their phenomic and genomic characterization uncovers novel biology.</title>
        <authorList>
            <person name="Wiegand S."/>
            <person name="Jogler M."/>
            <person name="Boedeker C."/>
            <person name="Pinto D."/>
            <person name="Vollmers J."/>
            <person name="Rivas-Marin E."/>
            <person name="Kohn T."/>
            <person name="Peeters S.H."/>
            <person name="Heuer A."/>
            <person name="Rast P."/>
            <person name="Oberbeckmann S."/>
            <person name="Bunk B."/>
            <person name="Jeske O."/>
            <person name="Meyerdierks A."/>
            <person name="Storesund J.E."/>
            <person name="Kallscheuer N."/>
            <person name="Luecker S."/>
            <person name="Lage O.M."/>
            <person name="Pohl T."/>
            <person name="Merkel B.J."/>
            <person name="Hornburger P."/>
            <person name="Mueller R.-W."/>
            <person name="Bruemmer F."/>
            <person name="Labrenz M."/>
            <person name="Spormann A.M."/>
            <person name="Op den Camp H."/>
            <person name="Overmann J."/>
            <person name="Amann R."/>
            <person name="Jetten M.S.M."/>
            <person name="Mascher T."/>
            <person name="Medema M.H."/>
            <person name="Devos D.P."/>
            <person name="Kaster A.-K."/>
            <person name="Ovreas L."/>
            <person name="Rohde M."/>
            <person name="Galperin M.Y."/>
            <person name="Jogler C."/>
        </authorList>
    </citation>
    <scope>NUCLEOTIDE SEQUENCE [LARGE SCALE GENOMIC DNA]</scope>
    <source>
        <strain evidence="2 3">Pan189</strain>
    </source>
</reference>
<dbReference type="AlphaFoldDB" id="A0A517R2M1"/>
<feature type="region of interest" description="Disordered" evidence="1">
    <location>
        <begin position="275"/>
        <end position="342"/>
    </location>
</feature>
<gene>
    <name evidence="2" type="ORF">Pan189_25200</name>
</gene>
<dbReference type="OrthoDB" id="276786at2"/>
<protein>
    <submittedName>
        <fullName evidence="2">Uncharacterized protein</fullName>
    </submittedName>
</protein>
<feature type="compositionally biased region" description="Basic and acidic residues" evidence="1">
    <location>
        <begin position="328"/>
        <end position="341"/>
    </location>
</feature>
<evidence type="ECO:0000313" key="2">
    <source>
        <dbReference type="EMBL" id="QDT38130.1"/>
    </source>
</evidence>
<dbReference type="EMBL" id="CP036268">
    <property type="protein sequence ID" value="QDT38130.1"/>
    <property type="molecule type" value="Genomic_DNA"/>
</dbReference>
<feature type="compositionally biased region" description="Basic and acidic residues" evidence="1">
    <location>
        <begin position="308"/>
        <end position="321"/>
    </location>
</feature>
<keyword evidence="3" id="KW-1185">Reference proteome</keyword>
<feature type="compositionally biased region" description="Gly residues" evidence="1">
    <location>
        <begin position="277"/>
        <end position="289"/>
    </location>
</feature>
<name>A0A517R2M1_9PLAN</name>
<evidence type="ECO:0000256" key="1">
    <source>
        <dbReference type="SAM" id="MobiDB-lite"/>
    </source>
</evidence>